<sequence length="163" mass="19347">MNLAKNKVSKHFKKYNQLANRVVEYALEHKFAVFFNSYDYGLNIIEEAGMKDFFLVSDSFLYKNCELLNTTEFARKMLKDEMFDTKKAFFRKYRIFNELLNIIFEYEVSEIEIYFTDDAENLSEFDVIQTTKENFLLDLYNAVEAAVPEYAGLFPTVKFCIKK</sequence>
<accession>A0A9D1DBU1</accession>
<reference evidence="1" key="1">
    <citation type="submission" date="2020-10" db="EMBL/GenBank/DDBJ databases">
        <authorList>
            <person name="Gilroy R."/>
        </authorList>
    </citation>
    <scope>NUCLEOTIDE SEQUENCE</scope>
    <source>
        <strain evidence="1">ChiW25-3613</strain>
    </source>
</reference>
<evidence type="ECO:0000313" key="1">
    <source>
        <dbReference type="EMBL" id="HIR38880.1"/>
    </source>
</evidence>
<dbReference type="EMBL" id="DVHB01000016">
    <property type="protein sequence ID" value="HIR38880.1"/>
    <property type="molecule type" value="Genomic_DNA"/>
</dbReference>
<comment type="caution">
    <text evidence="1">The sequence shown here is derived from an EMBL/GenBank/DDBJ whole genome shotgun (WGS) entry which is preliminary data.</text>
</comment>
<dbReference type="Proteomes" id="UP000824179">
    <property type="component" value="Unassembled WGS sequence"/>
</dbReference>
<reference evidence="1" key="2">
    <citation type="journal article" date="2021" name="PeerJ">
        <title>Extensive microbial diversity within the chicken gut microbiome revealed by metagenomics and culture.</title>
        <authorList>
            <person name="Gilroy R."/>
            <person name="Ravi A."/>
            <person name="Getino M."/>
            <person name="Pursley I."/>
            <person name="Horton D.L."/>
            <person name="Alikhan N.F."/>
            <person name="Baker D."/>
            <person name="Gharbi K."/>
            <person name="Hall N."/>
            <person name="Watson M."/>
            <person name="Adriaenssens E.M."/>
            <person name="Foster-Nyarko E."/>
            <person name="Jarju S."/>
            <person name="Secka A."/>
            <person name="Antonio M."/>
            <person name="Oren A."/>
            <person name="Chaudhuri R.R."/>
            <person name="La Ragione R."/>
            <person name="Hildebrand F."/>
            <person name="Pallen M.J."/>
        </authorList>
    </citation>
    <scope>NUCLEOTIDE SEQUENCE</scope>
    <source>
        <strain evidence="1">ChiW25-3613</strain>
    </source>
</reference>
<organism evidence="1 2">
    <name type="scientific">Candidatus Coproplasma stercoripullorum</name>
    <dbReference type="NCBI Taxonomy" id="2840751"/>
    <lineage>
        <taxon>Bacteria</taxon>
        <taxon>Bacillati</taxon>
        <taxon>Bacillota</taxon>
        <taxon>Clostridia</taxon>
        <taxon>Eubacteriales</taxon>
        <taxon>Candidatus Coproplasma</taxon>
    </lineage>
</organism>
<evidence type="ECO:0000313" key="2">
    <source>
        <dbReference type="Proteomes" id="UP000824179"/>
    </source>
</evidence>
<dbReference type="AlphaFoldDB" id="A0A9D1DBU1"/>
<protein>
    <submittedName>
        <fullName evidence="1">Uncharacterized protein</fullName>
    </submittedName>
</protein>
<proteinExistence type="predicted"/>
<gene>
    <name evidence="1" type="ORF">IAB90_00700</name>
</gene>
<name>A0A9D1DBU1_9FIRM</name>